<name>A0A2P2KFS8_RHIMU</name>
<accession>A0A2P2KFS8</accession>
<sequence length="53" mass="6288">MFLLFCRLLPPLGNHHRVLDLDWEGKALLFLFKEEALHTYLPYLETSRSLQDS</sequence>
<organism evidence="1">
    <name type="scientific">Rhizophora mucronata</name>
    <name type="common">Asiatic mangrove</name>
    <dbReference type="NCBI Taxonomy" id="61149"/>
    <lineage>
        <taxon>Eukaryota</taxon>
        <taxon>Viridiplantae</taxon>
        <taxon>Streptophyta</taxon>
        <taxon>Embryophyta</taxon>
        <taxon>Tracheophyta</taxon>
        <taxon>Spermatophyta</taxon>
        <taxon>Magnoliopsida</taxon>
        <taxon>eudicotyledons</taxon>
        <taxon>Gunneridae</taxon>
        <taxon>Pentapetalae</taxon>
        <taxon>rosids</taxon>
        <taxon>fabids</taxon>
        <taxon>Malpighiales</taxon>
        <taxon>Rhizophoraceae</taxon>
        <taxon>Rhizophora</taxon>
    </lineage>
</organism>
<reference evidence="1" key="1">
    <citation type="submission" date="2018-02" db="EMBL/GenBank/DDBJ databases">
        <title>Rhizophora mucronata_Transcriptome.</title>
        <authorList>
            <person name="Meera S.P."/>
            <person name="Sreeshan A."/>
            <person name="Augustine A."/>
        </authorList>
    </citation>
    <scope>NUCLEOTIDE SEQUENCE</scope>
    <source>
        <tissue evidence="1">Leaf</tissue>
    </source>
</reference>
<dbReference type="AlphaFoldDB" id="A0A2P2KFS8"/>
<dbReference type="EMBL" id="GGEC01024098">
    <property type="protein sequence ID" value="MBX04582.1"/>
    <property type="molecule type" value="Transcribed_RNA"/>
</dbReference>
<evidence type="ECO:0000313" key="1">
    <source>
        <dbReference type="EMBL" id="MBX04582.1"/>
    </source>
</evidence>
<protein>
    <submittedName>
        <fullName evidence="1">NAD-dependent protein deacetylase SRT2-like</fullName>
    </submittedName>
</protein>
<proteinExistence type="predicted"/>